<dbReference type="PANTHER" id="PTHR42953:SF3">
    <property type="entry name" value="HIGH-AFFINITY ZINC UPTAKE SYSTEM PROTEIN ZNUA"/>
    <property type="match status" value="1"/>
</dbReference>
<dbReference type="Gene3D" id="3.40.50.1980">
    <property type="entry name" value="Nitrogenase molybdenum iron protein domain"/>
    <property type="match status" value="2"/>
</dbReference>
<comment type="similarity">
    <text evidence="1 4">Belongs to the bacterial solute-binding protein 9 family.</text>
</comment>
<dbReference type="InterPro" id="IPR006127">
    <property type="entry name" value="ZnuA-like"/>
</dbReference>
<proteinExistence type="inferred from homology"/>
<evidence type="ECO:0000256" key="2">
    <source>
        <dbReference type="ARBA" id="ARBA00022448"/>
    </source>
</evidence>
<feature type="signal peptide" evidence="5">
    <location>
        <begin position="1"/>
        <end position="19"/>
    </location>
</feature>
<dbReference type="InterPro" id="IPR006128">
    <property type="entry name" value="Lipoprotein_PsaA-like"/>
</dbReference>
<dbReference type="Proteomes" id="UP000199337">
    <property type="component" value="Unassembled WGS sequence"/>
</dbReference>
<evidence type="ECO:0000256" key="4">
    <source>
        <dbReference type="RuleBase" id="RU003512"/>
    </source>
</evidence>
<evidence type="ECO:0000256" key="5">
    <source>
        <dbReference type="SAM" id="SignalP"/>
    </source>
</evidence>
<dbReference type="PRINTS" id="PR00691">
    <property type="entry name" value="ADHESINB"/>
</dbReference>
<keyword evidence="7" id="KW-1185">Reference proteome</keyword>
<dbReference type="PRINTS" id="PR00690">
    <property type="entry name" value="ADHESNFAMILY"/>
</dbReference>
<organism evidence="6 7">
    <name type="scientific">Desulfotruncus arcticus DSM 17038</name>
    <dbReference type="NCBI Taxonomy" id="1121424"/>
    <lineage>
        <taxon>Bacteria</taxon>
        <taxon>Bacillati</taxon>
        <taxon>Bacillota</taxon>
        <taxon>Clostridia</taxon>
        <taxon>Eubacteriales</taxon>
        <taxon>Desulfallaceae</taxon>
        <taxon>Desulfotruncus</taxon>
    </lineage>
</organism>
<dbReference type="GO" id="GO:0007155">
    <property type="term" value="P:cell adhesion"/>
    <property type="evidence" value="ECO:0007669"/>
    <property type="project" value="InterPro"/>
</dbReference>
<dbReference type="STRING" id="341036.SAMN05660649_02359"/>
<protein>
    <submittedName>
        <fullName evidence="6">Zinc transport system substrate-binding protein</fullName>
    </submittedName>
</protein>
<keyword evidence="3 5" id="KW-0732">Signal</keyword>
<accession>A0A1I2U1Q7</accession>
<gene>
    <name evidence="6" type="ORF">SAMN05660649_02359</name>
</gene>
<dbReference type="PROSITE" id="PS51257">
    <property type="entry name" value="PROKAR_LIPOPROTEIN"/>
    <property type="match status" value="1"/>
</dbReference>
<name>A0A1I2U1Q7_9FIRM</name>
<dbReference type="RefSeq" id="WP_165613488.1">
    <property type="nucleotide sequence ID" value="NZ_FOOX01000008.1"/>
</dbReference>
<keyword evidence="2 4" id="KW-0813">Transport</keyword>
<dbReference type="EMBL" id="FOOX01000008">
    <property type="protein sequence ID" value="SFG68826.1"/>
    <property type="molecule type" value="Genomic_DNA"/>
</dbReference>
<dbReference type="PANTHER" id="PTHR42953">
    <property type="entry name" value="HIGH-AFFINITY ZINC UPTAKE SYSTEM PROTEIN ZNUA-RELATED"/>
    <property type="match status" value="1"/>
</dbReference>
<dbReference type="SUPFAM" id="SSF53807">
    <property type="entry name" value="Helical backbone' metal receptor"/>
    <property type="match status" value="1"/>
</dbReference>
<evidence type="ECO:0000313" key="7">
    <source>
        <dbReference type="Proteomes" id="UP000199337"/>
    </source>
</evidence>
<dbReference type="GO" id="GO:0030001">
    <property type="term" value="P:metal ion transport"/>
    <property type="evidence" value="ECO:0007669"/>
    <property type="project" value="InterPro"/>
</dbReference>
<dbReference type="InterPro" id="IPR006129">
    <property type="entry name" value="AdhesinB"/>
</dbReference>
<dbReference type="GO" id="GO:0046872">
    <property type="term" value="F:metal ion binding"/>
    <property type="evidence" value="ECO:0007669"/>
    <property type="project" value="InterPro"/>
</dbReference>
<dbReference type="InterPro" id="IPR050492">
    <property type="entry name" value="Bact_metal-bind_prot9"/>
</dbReference>
<evidence type="ECO:0000313" key="6">
    <source>
        <dbReference type="EMBL" id="SFG68826.1"/>
    </source>
</evidence>
<sequence>MKKKLATLILVLLTIFVFSGCSNNGSKSTEDTSKVRVVATIFPVADIINNIGGDKVEVSTLLPAGSSPHTFEATPEQLKQISGTQLFVKVGADLDTFADKLAEAGKPELMTLTLADKVDLLAESPLEEIEDKAGTGADTHSHHHHDMNPHFWLNPVLVKDCLAPEIADALAILSPEDKDYFQANLTEYCNKIDQLDQEIDQKTSVLKNRSFIAFHSSWCYFADRYNLEDITVEEFPGKEPSAKWIAGIIDLAKSKQAKAVLIEPQFSPKAAQVLADEIGIPVIKVDPLGAENITGFNSYLSIMRSNTDNLVKALQ</sequence>
<dbReference type="Pfam" id="PF01297">
    <property type="entry name" value="ZnuA"/>
    <property type="match status" value="1"/>
</dbReference>
<dbReference type="AlphaFoldDB" id="A0A1I2U1Q7"/>
<feature type="chain" id="PRO_5038794780" evidence="5">
    <location>
        <begin position="20"/>
        <end position="315"/>
    </location>
</feature>
<reference evidence="7" key="1">
    <citation type="submission" date="2016-10" db="EMBL/GenBank/DDBJ databases">
        <authorList>
            <person name="Varghese N."/>
            <person name="Submissions S."/>
        </authorList>
    </citation>
    <scope>NUCLEOTIDE SEQUENCE [LARGE SCALE GENOMIC DNA]</scope>
    <source>
        <strain evidence="7">DSM 17038</strain>
    </source>
</reference>
<evidence type="ECO:0000256" key="3">
    <source>
        <dbReference type="ARBA" id="ARBA00022729"/>
    </source>
</evidence>
<evidence type="ECO:0000256" key="1">
    <source>
        <dbReference type="ARBA" id="ARBA00011028"/>
    </source>
</evidence>